<sequence>MQREMSRWTWILLLLLSVCEVQAQVENRVTFLPGTFQNVNISRNETVQAVVSRIPPEVAFITLQFHTLYRNATLSYTRVRSHRVSQRCNCKGETDVRRQGKERVCVPESV</sequence>
<protein>
    <submittedName>
        <fullName evidence="2">Uncharacterized protein</fullName>
    </submittedName>
</protein>
<dbReference type="EMBL" id="JAHRIO010061387">
    <property type="protein sequence ID" value="MEQ2178760.1"/>
    <property type="molecule type" value="Genomic_DNA"/>
</dbReference>
<reference evidence="2 3" key="1">
    <citation type="submission" date="2021-06" db="EMBL/GenBank/DDBJ databases">
        <authorList>
            <person name="Palmer J.M."/>
        </authorList>
    </citation>
    <scope>NUCLEOTIDE SEQUENCE [LARGE SCALE GENOMIC DNA]</scope>
    <source>
        <strain evidence="2 3">GA_2019</strain>
        <tissue evidence="2">Muscle</tissue>
    </source>
</reference>
<dbReference type="Pfam" id="PF25992">
    <property type="entry name" value="Ig_TM7SF3_N"/>
    <property type="match status" value="1"/>
</dbReference>
<keyword evidence="3" id="KW-1185">Reference proteome</keyword>
<evidence type="ECO:0000313" key="3">
    <source>
        <dbReference type="Proteomes" id="UP001476798"/>
    </source>
</evidence>
<organism evidence="2 3">
    <name type="scientific">Goodea atripinnis</name>
    <dbReference type="NCBI Taxonomy" id="208336"/>
    <lineage>
        <taxon>Eukaryota</taxon>
        <taxon>Metazoa</taxon>
        <taxon>Chordata</taxon>
        <taxon>Craniata</taxon>
        <taxon>Vertebrata</taxon>
        <taxon>Euteleostomi</taxon>
        <taxon>Actinopterygii</taxon>
        <taxon>Neopterygii</taxon>
        <taxon>Teleostei</taxon>
        <taxon>Neoteleostei</taxon>
        <taxon>Acanthomorphata</taxon>
        <taxon>Ovalentaria</taxon>
        <taxon>Atherinomorphae</taxon>
        <taxon>Cyprinodontiformes</taxon>
        <taxon>Goodeidae</taxon>
        <taxon>Goodea</taxon>
    </lineage>
</organism>
<comment type="caution">
    <text evidence="2">The sequence shown here is derived from an EMBL/GenBank/DDBJ whole genome shotgun (WGS) entry which is preliminary data.</text>
</comment>
<keyword evidence="1" id="KW-0732">Signal</keyword>
<dbReference type="Proteomes" id="UP001476798">
    <property type="component" value="Unassembled WGS sequence"/>
</dbReference>
<evidence type="ECO:0000313" key="2">
    <source>
        <dbReference type="EMBL" id="MEQ2178760.1"/>
    </source>
</evidence>
<gene>
    <name evidence="2" type="ORF">GOODEAATRI_017434</name>
</gene>
<accession>A0ABV0P5Q5</accession>
<name>A0ABV0P5Q5_9TELE</name>
<feature type="signal peptide" evidence="1">
    <location>
        <begin position="1"/>
        <end position="23"/>
    </location>
</feature>
<feature type="chain" id="PRO_5045727994" evidence="1">
    <location>
        <begin position="24"/>
        <end position="110"/>
    </location>
</feature>
<evidence type="ECO:0000256" key="1">
    <source>
        <dbReference type="SAM" id="SignalP"/>
    </source>
</evidence>
<proteinExistence type="predicted"/>